<name>A6K7X1_RAT</name>
<proteinExistence type="predicted"/>
<dbReference type="Proteomes" id="UP000234681">
    <property type="component" value="Chromosome 13"/>
</dbReference>
<sequence length="86" mass="9880">MRLHWLSKITPVAGRARLSVTNPLNQPFGCFRNTCSSIPRYSIIYFVNMGIFLKIWNTSRICVSSPRRGHADLLCILPILVYELLE</sequence>
<protein>
    <submittedName>
        <fullName evidence="1">RCG37613</fullName>
    </submittedName>
</protein>
<evidence type="ECO:0000313" key="2">
    <source>
        <dbReference type="Proteomes" id="UP000234681"/>
    </source>
</evidence>
<reference evidence="2" key="1">
    <citation type="submission" date="2005-09" db="EMBL/GenBank/DDBJ databases">
        <authorList>
            <person name="Mural R.J."/>
            <person name="Li P.W."/>
            <person name="Adams M.D."/>
            <person name="Amanatides P.G."/>
            <person name="Baden-Tillson H."/>
            <person name="Barnstead M."/>
            <person name="Chin S.H."/>
            <person name="Dew I."/>
            <person name="Evans C.A."/>
            <person name="Ferriera S."/>
            <person name="Flanigan M."/>
            <person name="Fosler C."/>
            <person name="Glodek A."/>
            <person name="Gu Z."/>
            <person name="Holt R.A."/>
            <person name="Jennings D."/>
            <person name="Kraft C.L."/>
            <person name="Lu F."/>
            <person name="Nguyen T."/>
            <person name="Nusskern D.R."/>
            <person name="Pfannkoch C.M."/>
            <person name="Sitter C."/>
            <person name="Sutton G.G."/>
            <person name="Venter J.C."/>
            <person name="Wang Z."/>
            <person name="Woodage T."/>
            <person name="Zheng X.H."/>
            <person name="Zhong F."/>
        </authorList>
    </citation>
    <scope>NUCLEOTIDE SEQUENCE [LARGE SCALE GENOMIC DNA]</scope>
    <source>
        <strain>BN</strain>
        <strain evidence="2">Sprague-Dawley</strain>
    </source>
</reference>
<evidence type="ECO:0000313" key="1">
    <source>
        <dbReference type="EMBL" id="EDL87916.1"/>
    </source>
</evidence>
<organism evidence="1 2">
    <name type="scientific">Rattus norvegicus</name>
    <name type="common">Rat</name>
    <dbReference type="NCBI Taxonomy" id="10116"/>
    <lineage>
        <taxon>Eukaryota</taxon>
        <taxon>Metazoa</taxon>
        <taxon>Chordata</taxon>
        <taxon>Craniata</taxon>
        <taxon>Vertebrata</taxon>
        <taxon>Euteleostomi</taxon>
        <taxon>Mammalia</taxon>
        <taxon>Eutheria</taxon>
        <taxon>Euarchontoglires</taxon>
        <taxon>Glires</taxon>
        <taxon>Rodentia</taxon>
        <taxon>Myomorpha</taxon>
        <taxon>Muroidea</taxon>
        <taxon>Muridae</taxon>
        <taxon>Murinae</taxon>
        <taxon>Rattus</taxon>
    </lineage>
</organism>
<dbReference type="AlphaFoldDB" id="A6K7X1"/>
<accession>A6K7X1</accession>
<gene>
    <name evidence="1" type="ORF">rCG_37613</name>
</gene>
<dbReference type="EMBL" id="CH474028">
    <property type="protein sequence ID" value="EDL87916.1"/>
    <property type="molecule type" value="Genomic_DNA"/>
</dbReference>